<dbReference type="InterPro" id="IPR015915">
    <property type="entry name" value="Kelch-typ_b-propeller"/>
</dbReference>
<keyword evidence="1" id="KW-1133">Transmembrane helix</keyword>
<dbReference type="AlphaFoldDB" id="A0AAN7DHW5"/>
<organism evidence="3 4">
    <name type="scientific">Mucor velutinosus</name>
    <dbReference type="NCBI Taxonomy" id="708070"/>
    <lineage>
        <taxon>Eukaryota</taxon>
        <taxon>Fungi</taxon>
        <taxon>Fungi incertae sedis</taxon>
        <taxon>Mucoromycota</taxon>
        <taxon>Mucoromycotina</taxon>
        <taxon>Mucoromycetes</taxon>
        <taxon>Mucorales</taxon>
        <taxon>Mucorineae</taxon>
        <taxon>Mucoraceae</taxon>
        <taxon>Mucor</taxon>
    </lineage>
</organism>
<evidence type="ECO:0000256" key="2">
    <source>
        <dbReference type="SAM" id="SignalP"/>
    </source>
</evidence>
<feature type="transmembrane region" description="Helical" evidence="1">
    <location>
        <begin position="427"/>
        <end position="449"/>
    </location>
</feature>
<sequence length="541" mass="60183">MMLKHLSLALLLTMNTVYAGQIVRRNAAYCAYLSKRIMCFGGSPNNKGYDTSVNYLDISQTDSTNVTNLENKWDIQVLPIGETSIIREARYDSQYTALADGFKMLIQGGSNELPNKLQRQTVLYDTVNNEWSSLEDYTEPRNGGVRQIFSGTAAYISLTSEIAFYGGRETRVPANYTYVKLDNTTFPKGYTYDATLPYKNTSYESYVGFYYLTIYSVNSNAWRVPPVQPYNILPMQMTATYHEPTQTIYYLGGKRYDPVVRTDVAIPLTWSLTFQMKTLTWDNITLTGVQIPTPRVLHSATLLTGTANTILMYGGSPLSEDDDPVQDYCYTLDIGDCVWTAHSLNAISPNIGPRYYHNAVLVNDTALFILLGKTAANDTTNNVSVLDVRNVSAIQFSDQFPLEEGSSAMATKNDVKQGDSARLSSGAIAGITVGAIAVVIALIIAILLYKRKKQAAKDQHETLDVDWDQIEHQFHEMPPTKREFMTSPTSTLVATITQVPHAVQSQETSNNNILSIFHERPISQTGAVKPDGGREDKSQLP</sequence>
<evidence type="ECO:0008006" key="5">
    <source>
        <dbReference type="Google" id="ProtNLM"/>
    </source>
</evidence>
<evidence type="ECO:0000313" key="3">
    <source>
        <dbReference type="EMBL" id="KAK4516914.1"/>
    </source>
</evidence>
<keyword evidence="2" id="KW-0732">Signal</keyword>
<keyword evidence="4" id="KW-1185">Reference proteome</keyword>
<dbReference type="GeneID" id="89943943"/>
<dbReference type="Gene3D" id="2.120.10.80">
    <property type="entry name" value="Kelch-type beta propeller"/>
    <property type="match status" value="2"/>
</dbReference>
<reference evidence="3 4" key="1">
    <citation type="submission" date="2022-11" db="EMBL/GenBank/DDBJ databases">
        <title>Mucor velutinosus strain NIH1002 WGS.</title>
        <authorList>
            <person name="Subramanian P."/>
            <person name="Mullikin J.C."/>
            <person name="Segre J.A."/>
            <person name="Zelazny A.M."/>
        </authorList>
    </citation>
    <scope>NUCLEOTIDE SEQUENCE [LARGE SCALE GENOMIC DNA]</scope>
    <source>
        <strain evidence="3 4">NIH1002</strain>
    </source>
</reference>
<dbReference type="EMBL" id="JASEJX010000013">
    <property type="protein sequence ID" value="KAK4516914.1"/>
    <property type="molecule type" value="Genomic_DNA"/>
</dbReference>
<keyword evidence="1" id="KW-0472">Membrane</keyword>
<name>A0AAN7DHW5_9FUNG</name>
<proteinExistence type="predicted"/>
<dbReference type="CDD" id="cd21699">
    <property type="entry name" value="JMTM_APP_like"/>
    <property type="match status" value="1"/>
</dbReference>
<dbReference type="RefSeq" id="XP_064683580.1">
    <property type="nucleotide sequence ID" value="XM_064819660.1"/>
</dbReference>
<gene>
    <name evidence="3" type="ORF">ATC70_000241</name>
</gene>
<evidence type="ECO:0000256" key="1">
    <source>
        <dbReference type="SAM" id="Phobius"/>
    </source>
</evidence>
<dbReference type="Proteomes" id="UP001304243">
    <property type="component" value="Unassembled WGS sequence"/>
</dbReference>
<dbReference type="SUPFAM" id="SSF117281">
    <property type="entry name" value="Kelch motif"/>
    <property type="match status" value="1"/>
</dbReference>
<dbReference type="PANTHER" id="PTHR23244:SF456">
    <property type="entry name" value="MULTIPLE EPIDERMAL GROWTH FACTOR-LIKE DOMAINS PROTEIN 8"/>
    <property type="match status" value="1"/>
</dbReference>
<protein>
    <recommendedName>
        <fullName evidence="5">Galactose oxidase</fullName>
    </recommendedName>
</protein>
<feature type="chain" id="PRO_5042923944" description="Galactose oxidase" evidence="2">
    <location>
        <begin position="20"/>
        <end position="541"/>
    </location>
</feature>
<evidence type="ECO:0000313" key="4">
    <source>
        <dbReference type="Proteomes" id="UP001304243"/>
    </source>
</evidence>
<dbReference type="PANTHER" id="PTHR23244">
    <property type="entry name" value="KELCH REPEAT DOMAIN"/>
    <property type="match status" value="1"/>
</dbReference>
<feature type="signal peptide" evidence="2">
    <location>
        <begin position="1"/>
        <end position="19"/>
    </location>
</feature>
<keyword evidence="1" id="KW-0812">Transmembrane</keyword>
<comment type="caution">
    <text evidence="3">The sequence shown here is derived from an EMBL/GenBank/DDBJ whole genome shotgun (WGS) entry which is preliminary data.</text>
</comment>
<accession>A0AAN7DHW5</accession>